<dbReference type="PANTHER" id="PTHR24148">
    <property type="entry name" value="ANKYRIN REPEAT DOMAIN-CONTAINING PROTEIN 39 HOMOLOG-RELATED"/>
    <property type="match status" value="1"/>
</dbReference>
<dbReference type="EMBL" id="WUBL01000020">
    <property type="protein sequence ID" value="KAF2970645.1"/>
    <property type="molecule type" value="Genomic_DNA"/>
</dbReference>
<protein>
    <recommendedName>
        <fullName evidence="2">Heterokaryon incompatibility domain-containing protein</fullName>
    </recommendedName>
</protein>
<comment type="caution">
    <text evidence="3">The sequence shown here is derived from an EMBL/GenBank/DDBJ whole genome shotgun (WGS) entry which is preliminary data.</text>
</comment>
<feature type="domain" description="Heterokaryon incompatibility" evidence="2">
    <location>
        <begin position="98"/>
        <end position="292"/>
    </location>
</feature>
<reference evidence="3 4" key="1">
    <citation type="submission" date="2019-12" db="EMBL/GenBank/DDBJ databases">
        <title>Draft genome sequence of the ascomycete Xylaria multiplex DSM 110363.</title>
        <authorList>
            <person name="Buettner E."/>
            <person name="Kellner H."/>
        </authorList>
    </citation>
    <scope>NUCLEOTIDE SEQUENCE [LARGE SCALE GENOMIC DNA]</scope>
    <source>
        <strain evidence="3 4">DSM 110363</strain>
    </source>
</reference>
<dbReference type="InParanoid" id="A0A7C8IW97"/>
<evidence type="ECO:0000313" key="3">
    <source>
        <dbReference type="EMBL" id="KAF2970645.1"/>
    </source>
</evidence>
<evidence type="ECO:0000256" key="1">
    <source>
        <dbReference type="SAM" id="MobiDB-lite"/>
    </source>
</evidence>
<evidence type="ECO:0000259" key="2">
    <source>
        <dbReference type="Pfam" id="PF06985"/>
    </source>
</evidence>
<dbReference type="OrthoDB" id="3553147at2759"/>
<keyword evidence="4" id="KW-1185">Reference proteome</keyword>
<dbReference type="InterPro" id="IPR010730">
    <property type="entry name" value="HET"/>
</dbReference>
<evidence type="ECO:0000313" key="4">
    <source>
        <dbReference type="Proteomes" id="UP000481858"/>
    </source>
</evidence>
<dbReference type="Pfam" id="PF06985">
    <property type="entry name" value="HET"/>
    <property type="match status" value="1"/>
</dbReference>
<dbReference type="InterPro" id="IPR052895">
    <property type="entry name" value="HetReg/Transcr_Mod"/>
</dbReference>
<dbReference type="Proteomes" id="UP000481858">
    <property type="component" value="Unassembled WGS sequence"/>
</dbReference>
<feature type="region of interest" description="Disordered" evidence="1">
    <location>
        <begin position="563"/>
        <end position="609"/>
    </location>
</feature>
<dbReference type="AlphaFoldDB" id="A0A7C8IW97"/>
<organism evidence="3 4">
    <name type="scientific">Xylaria multiplex</name>
    <dbReference type="NCBI Taxonomy" id="323545"/>
    <lineage>
        <taxon>Eukaryota</taxon>
        <taxon>Fungi</taxon>
        <taxon>Dikarya</taxon>
        <taxon>Ascomycota</taxon>
        <taxon>Pezizomycotina</taxon>
        <taxon>Sordariomycetes</taxon>
        <taxon>Xylariomycetidae</taxon>
        <taxon>Xylariales</taxon>
        <taxon>Xylariaceae</taxon>
        <taxon>Xylaria</taxon>
    </lineage>
</organism>
<proteinExistence type="predicted"/>
<dbReference type="PANTHER" id="PTHR24148:SF64">
    <property type="entry name" value="HETEROKARYON INCOMPATIBILITY DOMAIN-CONTAINING PROTEIN"/>
    <property type="match status" value="1"/>
</dbReference>
<gene>
    <name evidence="3" type="ORF">GQX73_g2948</name>
</gene>
<sequence length="750" mass="85314">MSSSPNEVYEPLPTATSIRVLLLAPGKRDESDIFCWLFPSDLDYDHSRFPNTTPRPVESLSFATGKHDGEDEPEFKFPMYLDMDSDGSSKGMHPFQRYEALSYVWGDPSDPQNIFFDGGVPFPVTRNLYEALRSLRLPDRGRKLWVDALCIDQSNYEEKNVQLSLMKRVYQQAEKVIAYLPLDAQDQKNISMLVPKVLQATLMYKKDKDEREKSGPDQRQYIGPFNSISDSETIKVARDESEPLNVTMTNAFGDNKLYLESFGLPPVNSPLWDSWRRLFTSPYFRRIWIAQEILLGNNLHIWFGDGEGAAEPLFLAHNSLDMHSAAMNMSYNAAWCTSDDEETESILRDRIIGSSNALRLSRERAFMQKDRSRRRLIETLATVDTFDATDPRDKIYALLGWTSDGTSFTQYVNYAPWNSVQQTFVKFAKIFVDRGEGIEVLLQAGFRDEDDKWPSWVPHWDNLERSVPREAARNIGKVSTHMRIDENSQTLEIPVTFLDVIGVVNGLIFEKLEVTSDGLSITDFIFTIVRALSMIFRSLTPRDPEEVFQRLFHVLAQPETRCKKSKQHDLNESLPSQEGASILDSERELGSSATTSQSDSPDEEDSQETQILRTGFHEFLNYIIALRDQLSNTEEGVAQITQRKRPLEYQTFLRTAMTTTSHRLLCITKGESIGIAPKRTKVGDRVVLFEGCDIHFVLRRVENPPGKNSDEGEKTSDGKETYRLIGPAFFHISESELTSTGGAAENVTIV</sequence>
<name>A0A7C8IW97_9PEZI</name>
<accession>A0A7C8IW97</accession>